<dbReference type="PANTHER" id="PTHR34294:SF1">
    <property type="entry name" value="TRANSCRIPTIONAL REGULATOR LSRR"/>
    <property type="match status" value="1"/>
</dbReference>
<keyword evidence="4" id="KW-0804">Transcription</keyword>
<evidence type="ECO:0000256" key="1">
    <source>
        <dbReference type="ARBA" id="ARBA00010466"/>
    </source>
</evidence>
<proteinExistence type="inferred from homology"/>
<dbReference type="AlphaFoldDB" id="A0A3N1KQ19"/>
<dbReference type="Pfam" id="PF04198">
    <property type="entry name" value="Sugar-bind"/>
    <property type="match status" value="1"/>
</dbReference>
<gene>
    <name evidence="6" type="ORF">EDC65_5280</name>
</gene>
<reference evidence="6 7" key="1">
    <citation type="submission" date="2018-11" db="EMBL/GenBank/DDBJ databases">
        <title>Genomic Encyclopedia of Type Strains, Phase IV (KMG-IV): sequencing the most valuable type-strain genomes for metagenomic binning, comparative biology and taxonomic classification.</title>
        <authorList>
            <person name="Goeker M."/>
        </authorList>
    </citation>
    <scope>NUCLEOTIDE SEQUENCE [LARGE SCALE GENOMIC DNA]</scope>
    <source>
        <strain evidence="6 7">DSM 5900</strain>
    </source>
</reference>
<dbReference type="SUPFAM" id="SSF100950">
    <property type="entry name" value="NagB/RpiA/CoA transferase-like"/>
    <property type="match status" value="1"/>
</dbReference>
<comment type="caution">
    <text evidence="6">The sequence shown here is derived from an EMBL/GenBank/DDBJ whole genome shotgun (WGS) entry which is preliminary data.</text>
</comment>
<dbReference type="RefSeq" id="WP_197735653.1">
    <property type="nucleotide sequence ID" value="NZ_AP019700.1"/>
</dbReference>
<organism evidence="6 7">
    <name type="scientific">Stella humosa</name>
    <dbReference type="NCBI Taxonomy" id="94"/>
    <lineage>
        <taxon>Bacteria</taxon>
        <taxon>Pseudomonadati</taxon>
        <taxon>Pseudomonadota</taxon>
        <taxon>Alphaproteobacteria</taxon>
        <taxon>Rhodospirillales</taxon>
        <taxon>Stellaceae</taxon>
        <taxon>Stella</taxon>
    </lineage>
</organism>
<evidence type="ECO:0000256" key="4">
    <source>
        <dbReference type="ARBA" id="ARBA00023163"/>
    </source>
</evidence>
<dbReference type="Proteomes" id="UP000278222">
    <property type="component" value="Unassembled WGS sequence"/>
</dbReference>
<dbReference type="Gene3D" id="3.40.50.1360">
    <property type="match status" value="1"/>
</dbReference>
<dbReference type="GO" id="GO:0030246">
    <property type="term" value="F:carbohydrate binding"/>
    <property type="evidence" value="ECO:0007669"/>
    <property type="project" value="InterPro"/>
</dbReference>
<dbReference type="InterPro" id="IPR051054">
    <property type="entry name" value="SorC_transcr_regulators"/>
</dbReference>
<dbReference type="InterPro" id="IPR007324">
    <property type="entry name" value="Sugar-bd_dom_put"/>
</dbReference>
<keyword evidence="7" id="KW-1185">Reference proteome</keyword>
<comment type="similarity">
    <text evidence="1">Belongs to the SorC transcriptional regulatory family.</text>
</comment>
<accession>A0A3N1KQ19</accession>
<dbReference type="InterPro" id="IPR037171">
    <property type="entry name" value="NagB/RpiA_transferase-like"/>
</dbReference>
<evidence type="ECO:0000313" key="7">
    <source>
        <dbReference type="Proteomes" id="UP000278222"/>
    </source>
</evidence>
<name>A0A3N1KQ19_9PROT</name>
<dbReference type="GO" id="GO:0003677">
    <property type="term" value="F:DNA binding"/>
    <property type="evidence" value="ECO:0007669"/>
    <property type="project" value="UniProtKB-KW"/>
</dbReference>
<keyword evidence="3 6" id="KW-0238">DNA-binding</keyword>
<dbReference type="Gene3D" id="1.10.10.10">
    <property type="entry name" value="Winged helix-like DNA-binding domain superfamily/Winged helix DNA-binding domain"/>
    <property type="match status" value="1"/>
</dbReference>
<dbReference type="EMBL" id="RJKX01000018">
    <property type="protein sequence ID" value="ROP81422.1"/>
    <property type="molecule type" value="Genomic_DNA"/>
</dbReference>
<evidence type="ECO:0000256" key="3">
    <source>
        <dbReference type="ARBA" id="ARBA00023125"/>
    </source>
</evidence>
<evidence type="ECO:0000256" key="2">
    <source>
        <dbReference type="ARBA" id="ARBA00023015"/>
    </source>
</evidence>
<evidence type="ECO:0000313" key="6">
    <source>
        <dbReference type="EMBL" id="ROP81422.1"/>
    </source>
</evidence>
<dbReference type="PANTHER" id="PTHR34294">
    <property type="entry name" value="TRANSCRIPTIONAL REGULATOR-RELATED"/>
    <property type="match status" value="1"/>
</dbReference>
<evidence type="ECO:0000259" key="5">
    <source>
        <dbReference type="Pfam" id="PF04198"/>
    </source>
</evidence>
<keyword evidence="2" id="KW-0805">Transcription regulation</keyword>
<sequence>MEDEIGLATRAAWMHFAGGLTQSEVAERLGITRLKAHRLVARAARDGLVRVFIDGEIAECAQMEGALSAAHGLDFCRVVPVLDDDPLPLKALGIVGAQYLKGVLERDEDTLIGVGHGRTLAACADHLMRMPVKRTRFVSLLGGLTRKFSANPHDVIHRLADRTGAEAYVMPVPFIANSVEDRAVLLAQRGVAEVFDLARSASLLFVSIGAVERQASLIATGMIDRADMDQVRRDGGCGEILGWFFDRAGKPVDTEVSHRVLSLELEDLRRSRMIAIAGGVAKVDAIASVLASRMLKGLITDERTARTLIERLERPRGPAPRK</sequence>
<feature type="domain" description="Sugar-binding" evidence="5">
    <location>
        <begin position="57"/>
        <end position="309"/>
    </location>
</feature>
<dbReference type="InterPro" id="IPR036388">
    <property type="entry name" value="WH-like_DNA-bd_sf"/>
</dbReference>
<protein>
    <submittedName>
        <fullName evidence="6">DNA-binding transcriptional regulator LsrR (DeoR family)</fullName>
    </submittedName>
</protein>